<reference evidence="9 10" key="1">
    <citation type="submission" date="2024-09" db="EMBL/GenBank/DDBJ databases">
        <title>Floridaenema gen nov. (Aerosakkonemataceae, Aerosakkonematales ord. nov., Cyanobacteria) from benthic tropical and subtropical fresh waters, with the description of four new species.</title>
        <authorList>
            <person name="Moretto J.A."/>
            <person name="Berthold D.E."/>
            <person name="Lefler F.W."/>
            <person name="Huang I.-S."/>
            <person name="Laughinghouse H. IV."/>
        </authorList>
    </citation>
    <scope>NUCLEOTIDE SEQUENCE [LARGE SCALE GENOMIC DNA]</scope>
    <source>
        <strain evidence="9 10">BLCC-F46</strain>
    </source>
</reference>
<dbReference type="InterPro" id="IPR002051">
    <property type="entry name" value="Haem_Oase"/>
</dbReference>
<accession>A0ABV4WZ80</accession>
<organism evidence="9 10">
    <name type="scientific">Floridaenema aerugineum BLCC-F46</name>
    <dbReference type="NCBI Taxonomy" id="3153654"/>
    <lineage>
        <taxon>Bacteria</taxon>
        <taxon>Bacillati</taxon>
        <taxon>Cyanobacteriota</taxon>
        <taxon>Cyanophyceae</taxon>
        <taxon>Oscillatoriophycideae</taxon>
        <taxon>Aerosakkonematales</taxon>
        <taxon>Aerosakkonemataceae</taxon>
        <taxon>Floridanema</taxon>
        <taxon>Floridanema aerugineum</taxon>
    </lineage>
</organism>
<evidence type="ECO:0000256" key="3">
    <source>
        <dbReference type="ARBA" id="ARBA00022617"/>
    </source>
</evidence>
<dbReference type="PROSITE" id="PS00593">
    <property type="entry name" value="HEME_OXYGENASE"/>
    <property type="match status" value="1"/>
</dbReference>
<evidence type="ECO:0000313" key="9">
    <source>
        <dbReference type="EMBL" id="MFB2875821.1"/>
    </source>
</evidence>
<evidence type="ECO:0000256" key="6">
    <source>
        <dbReference type="ARBA" id="ARBA00023004"/>
    </source>
</evidence>
<dbReference type="RefSeq" id="WP_413268975.1">
    <property type="nucleotide sequence ID" value="NZ_JBHFNQ010000026.1"/>
</dbReference>
<evidence type="ECO:0000256" key="2">
    <source>
        <dbReference type="ARBA" id="ARBA00012360"/>
    </source>
</evidence>
<dbReference type="PANTHER" id="PTHR10720:SF0">
    <property type="entry name" value="HEME OXYGENASE"/>
    <property type="match status" value="1"/>
</dbReference>
<comment type="catalytic activity">
    <reaction evidence="7">
        <text>heme b + 3 reduced [NADPH--hemoprotein reductase] + 3 O2 = biliverdin IXalpha + CO + Fe(2+) + 3 oxidized [NADPH--hemoprotein reductase] + 3 H2O + H(+)</text>
        <dbReference type="Rhea" id="RHEA:21764"/>
        <dbReference type="Rhea" id="RHEA-COMP:11964"/>
        <dbReference type="Rhea" id="RHEA-COMP:11965"/>
        <dbReference type="ChEBI" id="CHEBI:15377"/>
        <dbReference type="ChEBI" id="CHEBI:15378"/>
        <dbReference type="ChEBI" id="CHEBI:15379"/>
        <dbReference type="ChEBI" id="CHEBI:17245"/>
        <dbReference type="ChEBI" id="CHEBI:29033"/>
        <dbReference type="ChEBI" id="CHEBI:57618"/>
        <dbReference type="ChEBI" id="CHEBI:57991"/>
        <dbReference type="ChEBI" id="CHEBI:58210"/>
        <dbReference type="ChEBI" id="CHEBI:60344"/>
        <dbReference type="EC" id="1.14.14.18"/>
    </reaction>
</comment>
<feature type="compositionally biased region" description="Basic and acidic residues" evidence="8">
    <location>
        <begin position="229"/>
        <end position="239"/>
    </location>
</feature>
<dbReference type="CDD" id="cd19165">
    <property type="entry name" value="HemeO"/>
    <property type="match status" value="1"/>
</dbReference>
<evidence type="ECO:0000256" key="7">
    <source>
        <dbReference type="ARBA" id="ARBA00048328"/>
    </source>
</evidence>
<keyword evidence="10" id="KW-1185">Reference proteome</keyword>
<gene>
    <name evidence="9" type="ORF">ACE1CC_02905</name>
</gene>
<dbReference type="EMBL" id="JBHFNQ010000026">
    <property type="protein sequence ID" value="MFB2875821.1"/>
    <property type="molecule type" value="Genomic_DNA"/>
</dbReference>
<proteinExistence type="inferred from homology"/>
<protein>
    <recommendedName>
        <fullName evidence="2">heme oxygenase (biliverdin-producing)</fullName>
        <ecNumber evidence="2">1.14.14.18</ecNumber>
    </recommendedName>
</protein>
<dbReference type="PIRSF" id="PIRSF000343">
    <property type="entry name" value="Haem_Oase"/>
    <property type="match status" value="1"/>
</dbReference>
<evidence type="ECO:0000256" key="8">
    <source>
        <dbReference type="SAM" id="MobiDB-lite"/>
    </source>
</evidence>
<dbReference type="Gene3D" id="1.20.910.10">
    <property type="entry name" value="Heme oxygenase-like"/>
    <property type="match status" value="1"/>
</dbReference>
<dbReference type="InterPro" id="IPR016053">
    <property type="entry name" value="Haem_Oase-like"/>
</dbReference>
<name>A0ABV4WZ80_9CYAN</name>
<dbReference type="PANTHER" id="PTHR10720">
    <property type="entry name" value="HEME OXYGENASE"/>
    <property type="match status" value="1"/>
</dbReference>
<evidence type="ECO:0000313" key="10">
    <source>
        <dbReference type="Proteomes" id="UP001576774"/>
    </source>
</evidence>
<dbReference type="SUPFAM" id="SSF48613">
    <property type="entry name" value="Heme oxygenase-like"/>
    <property type="match status" value="1"/>
</dbReference>
<keyword evidence="4" id="KW-0479">Metal-binding</keyword>
<evidence type="ECO:0000256" key="1">
    <source>
        <dbReference type="ARBA" id="ARBA00006134"/>
    </source>
</evidence>
<keyword evidence="5" id="KW-0560">Oxidoreductase</keyword>
<dbReference type="Proteomes" id="UP001576774">
    <property type="component" value="Unassembled WGS sequence"/>
</dbReference>
<dbReference type="EC" id="1.14.14.18" evidence="2"/>
<dbReference type="InterPro" id="IPR018207">
    <property type="entry name" value="Haem_oxygenase_CS"/>
</dbReference>
<sequence>MSHDLANSLREGTKHSHTAAENTAYMKCFLKGIVEREPFRKLLANLYLVYSTLEDSLRRYQDHPVLGVMYFPELNRTANLEKDLAFYYGENWREEIAALPAGKVYVDRLQDLANNDPVLLIAHSYTRYMGDLSGGQALKNIIRSALNLPPDQGTGLHEFEQIPTVEAKREFKEKYRQALNSLAIDEATIQRIVEEANYAFKLNRDVMHDLEEDVRVAIGDHVFDLLTRQDKPGSTERPSHNTAGEAVVVGYSA</sequence>
<dbReference type="PRINTS" id="PR00088">
    <property type="entry name" value="HAEMOXYGNASE"/>
</dbReference>
<feature type="region of interest" description="Disordered" evidence="8">
    <location>
        <begin position="229"/>
        <end position="253"/>
    </location>
</feature>
<evidence type="ECO:0000256" key="5">
    <source>
        <dbReference type="ARBA" id="ARBA00023002"/>
    </source>
</evidence>
<dbReference type="Pfam" id="PF01126">
    <property type="entry name" value="Heme_oxygenase"/>
    <property type="match status" value="1"/>
</dbReference>
<keyword evidence="6" id="KW-0408">Iron</keyword>
<keyword evidence="3" id="KW-0349">Heme</keyword>
<comment type="caution">
    <text evidence="9">The sequence shown here is derived from an EMBL/GenBank/DDBJ whole genome shotgun (WGS) entry which is preliminary data.</text>
</comment>
<comment type="similarity">
    <text evidence="1">Belongs to the heme oxygenase family.</text>
</comment>
<evidence type="ECO:0000256" key="4">
    <source>
        <dbReference type="ARBA" id="ARBA00022723"/>
    </source>
</evidence>
<dbReference type="InterPro" id="IPR016084">
    <property type="entry name" value="Haem_Oase-like_multi-hlx"/>
</dbReference>